<dbReference type="InterPro" id="IPR011057">
    <property type="entry name" value="Mss4-like_sf"/>
</dbReference>
<reference evidence="6 7" key="2">
    <citation type="submission" date="2018-03" db="EMBL/GenBank/DDBJ databases">
        <title>Genetic Diversity and Phenotypic Plasticity of AHL Mediated Quorum Sensing in Environmental Strains of Vibrio mediterranei.</title>
        <authorList>
            <person name="Lantoine F."/>
            <person name="Vouve F."/>
        </authorList>
    </citation>
    <scope>NUCLEOTIDE SEQUENCE [LARGE SCALE GENOMIC DNA]</scope>
    <source>
        <strain evidence="6 7">17LN0615E</strain>
    </source>
</reference>
<dbReference type="Proteomes" id="UP000238163">
    <property type="component" value="Unassembled WGS sequence"/>
</dbReference>
<dbReference type="EMBL" id="NWTN01000039">
    <property type="protein sequence ID" value="PRQ64665.1"/>
    <property type="molecule type" value="Genomic_DNA"/>
</dbReference>
<evidence type="ECO:0000256" key="1">
    <source>
        <dbReference type="ARBA" id="ARBA00005495"/>
    </source>
</evidence>
<dbReference type="InterPro" id="IPR006913">
    <property type="entry name" value="CENP-V/GFA"/>
</dbReference>
<protein>
    <submittedName>
        <fullName evidence="6">Ribulose phosphate epimerase</fullName>
    </submittedName>
</protein>
<dbReference type="Gene3D" id="3.90.1590.10">
    <property type="entry name" value="glutathione-dependent formaldehyde- activating enzyme (gfa)"/>
    <property type="match status" value="1"/>
</dbReference>
<evidence type="ECO:0000256" key="2">
    <source>
        <dbReference type="ARBA" id="ARBA00022723"/>
    </source>
</evidence>
<evidence type="ECO:0000256" key="3">
    <source>
        <dbReference type="ARBA" id="ARBA00022833"/>
    </source>
</evidence>
<comment type="caution">
    <text evidence="6">The sequence shown here is derived from an EMBL/GenBank/DDBJ whole genome shotgun (WGS) entry which is preliminary data.</text>
</comment>
<keyword evidence="3" id="KW-0862">Zinc</keyword>
<dbReference type="Pfam" id="PF04828">
    <property type="entry name" value="GFA"/>
    <property type="match status" value="1"/>
</dbReference>
<evidence type="ECO:0000259" key="5">
    <source>
        <dbReference type="PROSITE" id="PS51891"/>
    </source>
</evidence>
<gene>
    <name evidence="6" type="ORF">COR51_26250</name>
</gene>
<sequence length="121" mass="13488">MITGSCQCGAVQYELLSEPFRASHCHCKMCQKLHGSAFATYVTISKNDLSYISGLTEITEYSSSAHVTRKFCRTCGSNVEWSDSRRYPDRVSVTLATLDGSYSPSEIHEIFAETAVCWSVR</sequence>
<dbReference type="PANTHER" id="PTHR33337">
    <property type="entry name" value="GFA DOMAIN-CONTAINING PROTEIN"/>
    <property type="match status" value="1"/>
</dbReference>
<comment type="similarity">
    <text evidence="1">Belongs to the Gfa family.</text>
</comment>
<evidence type="ECO:0000256" key="4">
    <source>
        <dbReference type="ARBA" id="ARBA00023239"/>
    </source>
</evidence>
<feature type="domain" description="CENP-V/GFA" evidence="5">
    <location>
        <begin position="2"/>
        <end position="106"/>
    </location>
</feature>
<keyword evidence="4" id="KW-0456">Lyase</keyword>
<evidence type="ECO:0000313" key="7">
    <source>
        <dbReference type="Proteomes" id="UP000238163"/>
    </source>
</evidence>
<accession>A0ABX5D5B6</accession>
<dbReference type="PANTHER" id="PTHR33337:SF40">
    <property type="entry name" value="CENP-V_GFA DOMAIN-CONTAINING PROTEIN-RELATED"/>
    <property type="match status" value="1"/>
</dbReference>
<organism evidence="6 7">
    <name type="scientific">Vibrio mediterranei</name>
    <dbReference type="NCBI Taxonomy" id="689"/>
    <lineage>
        <taxon>Bacteria</taxon>
        <taxon>Pseudomonadati</taxon>
        <taxon>Pseudomonadota</taxon>
        <taxon>Gammaproteobacteria</taxon>
        <taxon>Vibrionales</taxon>
        <taxon>Vibrionaceae</taxon>
        <taxon>Vibrio</taxon>
    </lineage>
</organism>
<name>A0ABX5D5B6_9VIBR</name>
<proteinExistence type="inferred from homology"/>
<evidence type="ECO:0000313" key="6">
    <source>
        <dbReference type="EMBL" id="PRQ64665.1"/>
    </source>
</evidence>
<dbReference type="RefSeq" id="WP_106009036.1">
    <property type="nucleotide sequence ID" value="NZ_NWTN01000039.1"/>
</dbReference>
<reference evidence="6 7" key="1">
    <citation type="submission" date="2017-09" db="EMBL/GenBank/DDBJ databases">
        <authorList>
            <person name="Girard L."/>
            <person name="Lami R."/>
            <person name="Suzuki M."/>
            <person name="Baudart J."/>
        </authorList>
    </citation>
    <scope>NUCLEOTIDE SEQUENCE [LARGE SCALE GENOMIC DNA]</scope>
    <source>
        <strain evidence="6 7">17LN0615E</strain>
    </source>
</reference>
<dbReference type="PROSITE" id="PS51891">
    <property type="entry name" value="CENP_V_GFA"/>
    <property type="match status" value="1"/>
</dbReference>
<keyword evidence="7" id="KW-1185">Reference proteome</keyword>
<dbReference type="SUPFAM" id="SSF51316">
    <property type="entry name" value="Mss4-like"/>
    <property type="match status" value="1"/>
</dbReference>
<keyword evidence="2" id="KW-0479">Metal-binding</keyword>